<dbReference type="Gene3D" id="3.30.450.50">
    <property type="entry name" value="Longin domain"/>
    <property type="match status" value="1"/>
</dbReference>
<dbReference type="InterPro" id="IPR010908">
    <property type="entry name" value="Longin_dom"/>
</dbReference>
<dbReference type="InterPro" id="IPR001388">
    <property type="entry name" value="Synaptobrevin-like"/>
</dbReference>
<dbReference type="FunFam" id="1.20.5.110:FF:000004">
    <property type="entry name" value="Vesicle-associated membrane protein 7"/>
    <property type="match status" value="1"/>
</dbReference>
<dbReference type="GeneID" id="24920812"/>
<dbReference type="GO" id="GO:0016192">
    <property type="term" value="P:vesicle-mediated transport"/>
    <property type="evidence" value="ECO:0007669"/>
    <property type="project" value="InterPro"/>
</dbReference>
<feature type="domain" description="Longin" evidence="10">
    <location>
        <begin position="11"/>
        <end position="119"/>
    </location>
</feature>
<evidence type="ECO:0000313" key="12">
    <source>
        <dbReference type="EMBL" id="CBK23939.2"/>
    </source>
</evidence>
<keyword evidence="14" id="KW-1185">Reference proteome</keyword>
<dbReference type="GO" id="GO:0005737">
    <property type="term" value="C:cytoplasm"/>
    <property type="evidence" value="ECO:0007669"/>
    <property type="project" value="UniProtKB-ARBA"/>
</dbReference>
<evidence type="ECO:0000256" key="5">
    <source>
        <dbReference type="ARBA" id="ARBA00022989"/>
    </source>
</evidence>
<dbReference type="SUPFAM" id="SSF64356">
    <property type="entry name" value="SNARE-like"/>
    <property type="match status" value="1"/>
</dbReference>
<dbReference type="Proteomes" id="UP000008312">
    <property type="component" value="Unassembled WGS sequence"/>
</dbReference>
<keyword evidence="8" id="KW-0175">Coiled coil</keyword>
<dbReference type="CDD" id="cd14824">
    <property type="entry name" value="Longin"/>
    <property type="match status" value="1"/>
</dbReference>
<evidence type="ECO:0000256" key="6">
    <source>
        <dbReference type="ARBA" id="ARBA00023136"/>
    </source>
</evidence>
<dbReference type="InterPro" id="IPR042855">
    <property type="entry name" value="V_SNARE_CC"/>
</dbReference>
<evidence type="ECO:0000256" key="8">
    <source>
        <dbReference type="PROSITE-ProRule" id="PRU00290"/>
    </source>
</evidence>
<dbReference type="CDD" id="cd15843">
    <property type="entry name" value="R-SNARE"/>
    <property type="match status" value="1"/>
</dbReference>
<evidence type="ECO:0000256" key="7">
    <source>
        <dbReference type="ARBA" id="ARBA00046280"/>
    </source>
</evidence>
<dbReference type="PROSITE" id="PS50859">
    <property type="entry name" value="LONGIN"/>
    <property type="match status" value="1"/>
</dbReference>
<accession>D8M7A0</accession>
<dbReference type="RefSeq" id="XP_012897987.1">
    <property type="nucleotide sequence ID" value="XM_013042533.1"/>
</dbReference>
<evidence type="ECO:0000256" key="4">
    <source>
        <dbReference type="ARBA" id="ARBA00022927"/>
    </source>
</evidence>
<organism evidence="12">
    <name type="scientific">Blastocystis hominis</name>
    <dbReference type="NCBI Taxonomy" id="12968"/>
    <lineage>
        <taxon>Eukaryota</taxon>
        <taxon>Sar</taxon>
        <taxon>Stramenopiles</taxon>
        <taxon>Bigyra</taxon>
        <taxon>Opalozoa</taxon>
        <taxon>Opalinata</taxon>
        <taxon>Blastocystidae</taxon>
        <taxon>Blastocystis</taxon>
    </lineage>
</organism>
<keyword evidence="5 9" id="KW-1133">Transmembrane helix</keyword>
<evidence type="ECO:0000256" key="3">
    <source>
        <dbReference type="ARBA" id="ARBA00022692"/>
    </source>
</evidence>
<dbReference type="EMBL" id="FN668672">
    <property type="protein sequence ID" value="CBK23939.2"/>
    <property type="molecule type" value="Genomic_DNA"/>
</dbReference>
<dbReference type="RefSeq" id="XP_012898229.1">
    <property type="nucleotide sequence ID" value="XM_013042775.1"/>
</dbReference>
<protein>
    <recommendedName>
        <fullName evidence="15">V-SNARE coiled-coil homology domain-containing protein</fullName>
    </recommendedName>
</protein>
<dbReference type="EMBL" id="FN668683">
    <property type="protein sequence ID" value="CBK24181.2"/>
    <property type="molecule type" value="Genomic_DNA"/>
</dbReference>
<evidence type="ECO:0000259" key="10">
    <source>
        <dbReference type="PROSITE" id="PS50859"/>
    </source>
</evidence>
<keyword evidence="6 9" id="KW-0472">Membrane</keyword>
<evidence type="ECO:0000313" key="14">
    <source>
        <dbReference type="Proteomes" id="UP000008312"/>
    </source>
</evidence>
<evidence type="ECO:0000256" key="1">
    <source>
        <dbReference type="ARBA" id="ARBA00008025"/>
    </source>
</evidence>
<dbReference type="AlphaFoldDB" id="D8M7A0"/>
<keyword evidence="3 9" id="KW-0812">Transmembrane</keyword>
<dbReference type="OrthoDB" id="248747at2759"/>
<dbReference type="GO" id="GO:0016020">
    <property type="term" value="C:membrane"/>
    <property type="evidence" value="ECO:0007669"/>
    <property type="project" value="InterPro"/>
</dbReference>
<dbReference type="InterPro" id="IPR051097">
    <property type="entry name" value="Synaptobrevin-like_transport"/>
</dbReference>
<dbReference type="Pfam" id="PF00957">
    <property type="entry name" value="Synaptobrevin"/>
    <property type="match status" value="1"/>
</dbReference>
<comment type="subcellular location">
    <subcellularLocation>
        <location evidence="7">Endomembrane system</location>
        <topology evidence="7">Single-pass type IV membrane protein</topology>
    </subcellularLocation>
</comment>
<dbReference type="OMA" id="ILMIACK"/>
<dbReference type="PRINTS" id="PR00219">
    <property type="entry name" value="SYNAPTOBREVN"/>
</dbReference>
<dbReference type="InParanoid" id="D8M7A0"/>
<reference evidence="12" key="1">
    <citation type="submission" date="2010-02" db="EMBL/GenBank/DDBJ databases">
        <title>Sequencing and annotation of the Blastocystis hominis genome.</title>
        <authorList>
            <person name="Wincker P."/>
        </authorList>
    </citation>
    <scope>NUCLEOTIDE SEQUENCE</scope>
    <source>
        <strain evidence="12">Singapore isolate B</strain>
    </source>
</reference>
<dbReference type="Gene3D" id="1.20.5.110">
    <property type="match status" value="1"/>
</dbReference>
<dbReference type="PROSITE" id="PS00417">
    <property type="entry name" value="SYNAPTOBREVIN"/>
    <property type="match status" value="1"/>
</dbReference>
<gene>
    <name evidence="12" type="ORF">GSBLH_T00003746001</name>
    <name evidence="13" type="ORF">GSBLH_T00003945001</name>
</gene>
<evidence type="ECO:0000259" key="11">
    <source>
        <dbReference type="PROSITE" id="PS50892"/>
    </source>
</evidence>
<evidence type="ECO:0008006" key="15">
    <source>
        <dbReference type="Google" id="ProtNLM"/>
    </source>
</evidence>
<keyword evidence="2" id="KW-0813">Transport</keyword>
<evidence type="ECO:0000256" key="9">
    <source>
        <dbReference type="SAM" id="Phobius"/>
    </source>
</evidence>
<feature type="domain" description="V-SNARE coiled-coil homology" evidence="11">
    <location>
        <begin position="133"/>
        <end position="193"/>
    </location>
</feature>
<dbReference type="SUPFAM" id="SSF58038">
    <property type="entry name" value="SNARE fusion complex"/>
    <property type="match status" value="1"/>
</dbReference>
<dbReference type="PANTHER" id="PTHR21136">
    <property type="entry name" value="SNARE PROTEINS"/>
    <property type="match status" value="1"/>
</dbReference>
<name>D8M7A0_BLAHO</name>
<dbReference type="PANTHER" id="PTHR21136:SF168">
    <property type="entry name" value="VESICLE-ASSOCIATED MEMBRANE PROTEIN 9"/>
    <property type="match status" value="1"/>
</dbReference>
<sequence length="232" mass="25955">MSTQKSIIYATISRKDVVLCEETLGTADKKSTGNFAQITQSLLTKFPAQQKQNFHYDSRYDFSVLNQRGIAYVAMTDRDMPLRIVFNFLTEMAENFTATYGDRAKTAQAFAMSDFSSTIAQLMKKWNDPNADAATRVQQKLDAVKGVMIDNIDKIIDRGEKLDIIVDKTDALADTADLFRSDAQKLKCEMLKQKLKLYGIIAAIIIIIILIIVISNSGSKWFVCLIHSMGSG</sequence>
<proteinExistence type="inferred from homology"/>
<dbReference type="Pfam" id="PF13774">
    <property type="entry name" value="Longin"/>
    <property type="match status" value="1"/>
</dbReference>
<evidence type="ECO:0000313" key="13">
    <source>
        <dbReference type="EMBL" id="CBK24181.2"/>
    </source>
</evidence>
<dbReference type="SMART" id="SM01270">
    <property type="entry name" value="Longin"/>
    <property type="match status" value="1"/>
</dbReference>
<keyword evidence="4" id="KW-0653">Protein transport</keyword>
<feature type="transmembrane region" description="Helical" evidence="9">
    <location>
        <begin position="195"/>
        <end position="215"/>
    </location>
</feature>
<dbReference type="GeneID" id="24920997"/>
<dbReference type="GO" id="GO:0012505">
    <property type="term" value="C:endomembrane system"/>
    <property type="evidence" value="ECO:0007669"/>
    <property type="project" value="UniProtKB-SubCell"/>
</dbReference>
<dbReference type="InterPro" id="IPR011012">
    <property type="entry name" value="Longin-like_dom_sf"/>
</dbReference>
<evidence type="ECO:0000256" key="2">
    <source>
        <dbReference type="ARBA" id="ARBA00022448"/>
    </source>
</evidence>
<comment type="similarity">
    <text evidence="1">Belongs to the synaptobrevin family.</text>
</comment>
<dbReference type="GO" id="GO:0015031">
    <property type="term" value="P:protein transport"/>
    <property type="evidence" value="ECO:0007669"/>
    <property type="project" value="UniProtKB-KW"/>
</dbReference>
<dbReference type="PROSITE" id="PS50892">
    <property type="entry name" value="V_SNARE"/>
    <property type="match status" value="1"/>
</dbReference>